<dbReference type="CDD" id="cd06445">
    <property type="entry name" value="ATase"/>
    <property type="match status" value="1"/>
</dbReference>
<dbReference type="PANTHER" id="PTHR42942:SF1">
    <property type="entry name" value="ALKYLTRANSFERASE-LIKE PROTEIN 1"/>
    <property type="match status" value="1"/>
</dbReference>
<dbReference type="GO" id="GO:0003824">
    <property type="term" value="F:catalytic activity"/>
    <property type="evidence" value="ECO:0007669"/>
    <property type="project" value="InterPro"/>
</dbReference>
<dbReference type="InterPro" id="IPR036388">
    <property type="entry name" value="WH-like_DNA-bd_sf"/>
</dbReference>
<protein>
    <submittedName>
        <fullName evidence="4">Mgmt family protein</fullName>
    </submittedName>
</protein>
<evidence type="ECO:0000313" key="4">
    <source>
        <dbReference type="EMBL" id="KAF9739892.1"/>
    </source>
</evidence>
<keyword evidence="5" id="KW-1185">Reference proteome</keyword>
<proteinExistence type="predicted"/>
<dbReference type="InterPro" id="IPR052520">
    <property type="entry name" value="ATL_DNA_repair"/>
</dbReference>
<evidence type="ECO:0000313" key="5">
    <source>
        <dbReference type="Proteomes" id="UP000756921"/>
    </source>
</evidence>
<dbReference type="EMBL" id="WJXW01000002">
    <property type="protein sequence ID" value="KAF9739892.1"/>
    <property type="molecule type" value="Genomic_DNA"/>
</dbReference>
<feature type="region of interest" description="Disordered" evidence="2">
    <location>
        <begin position="172"/>
        <end position="194"/>
    </location>
</feature>
<evidence type="ECO:0000259" key="3">
    <source>
        <dbReference type="Pfam" id="PF01035"/>
    </source>
</evidence>
<name>A0A9P6GQ95_9PLEO</name>
<comment type="caution">
    <text evidence="4">The sequence shown here is derived from an EMBL/GenBank/DDBJ whole genome shotgun (WGS) entry which is preliminary data.</text>
</comment>
<dbReference type="InterPro" id="IPR036217">
    <property type="entry name" value="MethylDNA_cys_MeTrfase_DNAb"/>
</dbReference>
<feature type="compositionally biased region" description="Acidic residues" evidence="2">
    <location>
        <begin position="172"/>
        <end position="187"/>
    </location>
</feature>
<dbReference type="PANTHER" id="PTHR42942">
    <property type="entry name" value="6-O-METHYLGUANINE DNA METHYLTRANSFERASE"/>
    <property type="match status" value="1"/>
</dbReference>
<accession>A0A9P6GQ95</accession>
<dbReference type="InterPro" id="IPR014048">
    <property type="entry name" value="MethylDNA_cys_MeTrfase_DNA-bd"/>
</dbReference>
<dbReference type="GO" id="GO:0006281">
    <property type="term" value="P:DNA repair"/>
    <property type="evidence" value="ECO:0007669"/>
    <property type="project" value="InterPro"/>
</dbReference>
<dbReference type="AlphaFoldDB" id="A0A9P6GQ95"/>
<evidence type="ECO:0000256" key="1">
    <source>
        <dbReference type="ARBA" id="ARBA00022763"/>
    </source>
</evidence>
<feature type="domain" description="Methylated-DNA-[protein]-cysteine S-methyltransferase DNA binding" evidence="3">
    <location>
        <begin position="82"/>
        <end position="145"/>
    </location>
</feature>
<reference evidence="4" key="1">
    <citation type="journal article" date="2020" name="Mol. Plant Microbe Interact.">
        <title>Genome Sequence of the Biocontrol Agent Coniothyrium minitans strain Conio (IMI 134523).</title>
        <authorList>
            <person name="Patel D."/>
            <person name="Shittu T.A."/>
            <person name="Baroncelli R."/>
            <person name="Muthumeenakshi S."/>
            <person name="Osborne T.H."/>
            <person name="Janganan T.K."/>
            <person name="Sreenivasaprasad S."/>
        </authorList>
    </citation>
    <scope>NUCLEOTIDE SEQUENCE</scope>
    <source>
        <strain evidence="4">Conio</strain>
    </source>
</reference>
<sequence>MAPGERSEEAYLWFSTVCEAIQEIPSGKVTSYAHIARLVGKREQPSVPEHDYLPTLRHQLNVQGNFDTCYSARGVRNVLSMTSRRQVGVCLKHLPAASTDPGKKSPKWHDGNVPWQRVINAKGRISPRGPSGAARQAAVLRREGVEVTQNAMGEFLVDFGRYGWFPSVLPSEAEEVESSDEEDEEAADAAAYHT</sequence>
<dbReference type="Proteomes" id="UP000756921">
    <property type="component" value="Unassembled WGS sequence"/>
</dbReference>
<dbReference type="OrthoDB" id="2548197at2759"/>
<dbReference type="SUPFAM" id="SSF46767">
    <property type="entry name" value="Methylated DNA-protein cysteine methyltransferase, C-terminal domain"/>
    <property type="match status" value="2"/>
</dbReference>
<dbReference type="Pfam" id="PF01035">
    <property type="entry name" value="DNA_binding_1"/>
    <property type="match status" value="1"/>
</dbReference>
<dbReference type="Gene3D" id="1.10.10.10">
    <property type="entry name" value="Winged helix-like DNA-binding domain superfamily/Winged helix DNA-binding domain"/>
    <property type="match status" value="1"/>
</dbReference>
<organism evidence="4 5">
    <name type="scientific">Paraphaeosphaeria minitans</name>
    <dbReference type="NCBI Taxonomy" id="565426"/>
    <lineage>
        <taxon>Eukaryota</taxon>
        <taxon>Fungi</taxon>
        <taxon>Dikarya</taxon>
        <taxon>Ascomycota</taxon>
        <taxon>Pezizomycotina</taxon>
        <taxon>Dothideomycetes</taxon>
        <taxon>Pleosporomycetidae</taxon>
        <taxon>Pleosporales</taxon>
        <taxon>Massarineae</taxon>
        <taxon>Didymosphaeriaceae</taxon>
        <taxon>Paraphaeosphaeria</taxon>
    </lineage>
</organism>
<evidence type="ECO:0000256" key="2">
    <source>
        <dbReference type="SAM" id="MobiDB-lite"/>
    </source>
</evidence>
<gene>
    <name evidence="4" type="ORF">PMIN01_02527</name>
</gene>
<keyword evidence="1" id="KW-0227">DNA damage</keyword>